<organism evidence="4">
    <name type="scientific">Albugo laibachii Nc14</name>
    <dbReference type="NCBI Taxonomy" id="890382"/>
    <lineage>
        <taxon>Eukaryota</taxon>
        <taxon>Sar</taxon>
        <taxon>Stramenopiles</taxon>
        <taxon>Oomycota</taxon>
        <taxon>Peronosporomycetes</taxon>
        <taxon>Albuginales</taxon>
        <taxon>Albuginaceae</taxon>
        <taxon>Albugo</taxon>
    </lineage>
</organism>
<accession>F0W0C6</accession>
<keyword evidence="1" id="KW-0819">tRNA processing</keyword>
<dbReference type="GO" id="GO:0005737">
    <property type="term" value="C:cytoplasm"/>
    <property type="evidence" value="ECO:0007669"/>
    <property type="project" value="TreeGrafter"/>
</dbReference>
<protein>
    <submittedName>
        <fullName evidence="4">Uncharacterized protein AlNc14C4G569</fullName>
    </submittedName>
</protein>
<dbReference type="InterPro" id="IPR002125">
    <property type="entry name" value="CMP_dCMP_dom"/>
</dbReference>
<dbReference type="GO" id="GO:0052717">
    <property type="term" value="F:tRNA-specific adenosine-34 deaminase activity"/>
    <property type="evidence" value="ECO:0007669"/>
    <property type="project" value="UniProtKB-EC"/>
</dbReference>
<name>F0W0C6_9STRA</name>
<dbReference type="SUPFAM" id="SSF53927">
    <property type="entry name" value="Cytidine deaminase-like"/>
    <property type="match status" value="1"/>
</dbReference>
<proteinExistence type="inferred from homology"/>
<sequence>MSWVLEEICGAKGDANCEALEPFYALSFPNKHGSAVMKLLVRSFGTLVQQGYPHLKRIKKHTEKEQLIALLHPLRHDISSYEDDREQLTKQFQGEVHICDILSSPPKSKERWAIQTKQWPLIFHSSVSPESSRHEKITEEESFRAAGYIETVLNRPEERDSADCLHQFQCSHTCLVVDAILDKVVCLSSHAVRDEKYAFETTYHPIMIAIDHVALRDRACKHQSAGQCMERNHELENPPPLTSYLCTSYDVYLDVEPCVMCAMALIHSRVRRVFFHERNHSHGALGGSGIFLQSIKSLNHHYRVFHAVKSSDG</sequence>
<evidence type="ECO:0000256" key="2">
    <source>
        <dbReference type="ARBA" id="ARBA00038160"/>
    </source>
</evidence>
<dbReference type="Pfam" id="PF00383">
    <property type="entry name" value="dCMP_cyt_deam_1"/>
    <property type="match status" value="1"/>
</dbReference>
<dbReference type="GO" id="GO:0046872">
    <property type="term" value="F:metal ion binding"/>
    <property type="evidence" value="ECO:0007669"/>
    <property type="project" value="UniProtKB-KW"/>
</dbReference>
<dbReference type="EMBL" id="FR824049">
    <property type="protein sequence ID" value="CCA14498.1"/>
    <property type="molecule type" value="Genomic_DNA"/>
</dbReference>
<dbReference type="PANTHER" id="PTHR11079:SF156">
    <property type="entry name" value="INACTIVE TRNA-SPECIFIC ADENOSINE DEAMINASE-LIKE PROTEIN 3-RELATED"/>
    <property type="match status" value="1"/>
</dbReference>
<reference evidence="4" key="2">
    <citation type="submission" date="2011-02" db="EMBL/GenBank/DDBJ databases">
        <authorList>
            <person name="MacLean D."/>
        </authorList>
    </citation>
    <scope>NUCLEOTIDE SEQUENCE</scope>
</reference>
<dbReference type="PANTHER" id="PTHR11079">
    <property type="entry name" value="CYTOSINE DEAMINASE FAMILY MEMBER"/>
    <property type="match status" value="1"/>
</dbReference>
<evidence type="ECO:0000313" key="4">
    <source>
        <dbReference type="EMBL" id="CCA14498.1"/>
    </source>
</evidence>
<dbReference type="InterPro" id="IPR016193">
    <property type="entry name" value="Cytidine_deaminase-like"/>
</dbReference>
<dbReference type="AlphaFoldDB" id="F0W0C6"/>
<gene>
    <name evidence="4" type="primary">AlNc14C4G569</name>
    <name evidence="4" type="ORF">ALNC14_006410</name>
</gene>
<evidence type="ECO:0000259" key="3">
    <source>
        <dbReference type="PROSITE" id="PS51747"/>
    </source>
</evidence>
<dbReference type="GO" id="GO:0005634">
    <property type="term" value="C:nucleus"/>
    <property type="evidence" value="ECO:0007669"/>
    <property type="project" value="TreeGrafter"/>
</dbReference>
<reference evidence="4" key="1">
    <citation type="journal article" date="2011" name="PLoS Biol.">
        <title>Gene gain and loss during evolution of obligate parasitism in the white rust pathogen of Arabidopsis thaliana.</title>
        <authorList>
            <person name="Kemen E."/>
            <person name="Gardiner A."/>
            <person name="Schultz-Larsen T."/>
            <person name="Kemen A.C."/>
            <person name="Balmuth A.L."/>
            <person name="Robert-Seilaniantz A."/>
            <person name="Bailey K."/>
            <person name="Holub E."/>
            <person name="Studholme D.J."/>
            <person name="Maclean D."/>
            <person name="Jones J.D."/>
        </authorList>
    </citation>
    <scope>NUCLEOTIDE SEQUENCE</scope>
</reference>
<dbReference type="PROSITE" id="PS51747">
    <property type="entry name" value="CYT_DCMP_DEAMINASES_2"/>
    <property type="match status" value="1"/>
</dbReference>
<evidence type="ECO:0000256" key="1">
    <source>
        <dbReference type="ARBA" id="ARBA00022694"/>
    </source>
</evidence>
<dbReference type="GO" id="GO:0002100">
    <property type="term" value="P:tRNA wobble adenosine to inosine editing"/>
    <property type="evidence" value="ECO:0007669"/>
    <property type="project" value="InterPro"/>
</dbReference>
<dbReference type="Gene3D" id="3.40.140.10">
    <property type="entry name" value="Cytidine Deaminase, domain 2"/>
    <property type="match status" value="1"/>
</dbReference>
<feature type="domain" description="CMP/dCMP-type deaminase" evidence="3">
    <location>
        <begin position="159"/>
        <end position="305"/>
    </location>
</feature>
<dbReference type="HOGENOM" id="CLU_013817_2_1_1"/>
<comment type="similarity">
    <text evidence="2">Belongs to the cytidine and deoxycytidylate deaminase family. ADAT3 subfamily.</text>
</comment>